<evidence type="ECO:0000256" key="6">
    <source>
        <dbReference type="ARBA" id="ARBA00022917"/>
    </source>
</evidence>
<dbReference type="FunFam" id="1.10.132.20:FF:000001">
    <property type="entry name" value="Ribosome-recycling factor"/>
    <property type="match status" value="1"/>
</dbReference>
<evidence type="ECO:0000313" key="10">
    <source>
        <dbReference type="Proteomes" id="UP001055712"/>
    </source>
</evidence>
<dbReference type="OrthoDB" id="407355at2759"/>
<dbReference type="AlphaFoldDB" id="A0A9D4TM65"/>
<comment type="function">
    <text evidence="1">Responsible for the release of ribosomes from messenger RNA at the termination of chloroplastic protein biosynthesis.</text>
</comment>
<sequence>MSALAAAVTAPHRAPCAARVVQPAVRQAVQCASACNRSARQLKAASRWQRPSARRAALVTPRASAEVEVTVEEDTMEKMDKSLESVKRSFATVRTGRANPAMLDRIEFDYYGAPTPLRSVANVNTPEATLLVIQPYDNSAIPAIERAIMQSDLGLTPNNDGKVIRLQVPQLTADRRKEMVKTVSKLGEEGKVAIRNLRRDAMKTIEKLEKDGSVSEDGRKDLEAAVQKLTDEYVKQIEGLIKSKGDELTKV</sequence>
<dbReference type="GO" id="GO:0043023">
    <property type="term" value="F:ribosomal large subunit binding"/>
    <property type="evidence" value="ECO:0007669"/>
    <property type="project" value="TreeGrafter"/>
</dbReference>
<dbReference type="CDD" id="cd00520">
    <property type="entry name" value="RRF"/>
    <property type="match status" value="1"/>
</dbReference>
<keyword evidence="6" id="KW-0648">Protein biosynthesis</keyword>
<dbReference type="GO" id="GO:0006412">
    <property type="term" value="P:translation"/>
    <property type="evidence" value="ECO:0007669"/>
    <property type="project" value="UniProtKB-KW"/>
</dbReference>
<evidence type="ECO:0000313" key="9">
    <source>
        <dbReference type="EMBL" id="KAI3429404.1"/>
    </source>
</evidence>
<organism evidence="9 10">
    <name type="scientific">Chlorella vulgaris</name>
    <name type="common">Green alga</name>
    <dbReference type="NCBI Taxonomy" id="3077"/>
    <lineage>
        <taxon>Eukaryota</taxon>
        <taxon>Viridiplantae</taxon>
        <taxon>Chlorophyta</taxon>
        <taxon>core chlorophytes</taxon>
        <taxon>Trebouxiophyceae</taxon>
        <taxon>Chlorellales</taxon>
        <taxon>Chlorellaceae</taxon>
        <taxon>Chlorella clade</taxon>
        <taxon>Chlorella</taxon>
    </lineage>
</organism>
<dbReference type="HAMAP" id="MF_00040">
    <property type="entry name" value="RRF"/>
    <property type="match status" value="1"/>
</dbReference>
<name>A0A9D4TM65_CHLVU</name>
<accession>A0A9D4TM65</accession>
<reference evidence="9" key="1">
    <citation type="journal article" date="2019" name="Plant J.">
        <title>Chlorella vulgaris genome assembly and annotation reveals the molecular basis for metabolic acclimation to high light conditions.</title>
        <authorList>
            <person name="Cecchin M."/>
            <person name="Marcolungo L."/>
            <person name="Rossato M."/>
            <person name="Girolomoni L."/>
            <person name="Cosentino E."/>
            <person name="Cuine S."/>
            <person name="Li-Beisson Y."/>
            <person name="Delledonne M."/>
            <person name="Ballottari M."/>
        </authorList>
    </citation>
    <scope>NUCLEOTIDE SEQUENCE</scope>
    <source>
        <strain evidence="9">211/11P</strain>
    </source>
</reference>
<evidence type="ECO:0000256" key="7">
    <source>
        <dbReference type="ARBA" id="ARBA00032397"/>
    </source>
</evidence>
<dbReference type="Proteomes" id="UP001055712">
    <property type="component" value="Unassembled WGS sequence"/>
</dbReference>
<evidence type="ECO:0000259" key="8">
    <source>
        <dbReference type="Pfam" id="PF01765"/>
    </source>
</evidence>
<evidence type="ECO:0000256" key="3">
    <source>
        <dbReference type="ARBA" id="ARBA00005912"/>
    </source>
</evidence>
<dbReference type="InterPro" id="IPR002661">
    <property type="entry name" value="Ribosome_recyc_fac"/>
</dbReference>
<dbReference type="FunFam" id="3.30.1360.40:FF:000001">
    <property type="entry name" value="Ribosome-recycling factor"/>
    <property type="match status" value="1"/>
</dbReference>
<comment type="caution">
    <text evidence="9">The sequence shown here is derived from an EMBL/GenBank/DDBJ whole genome shotgun (WGS) entry which is preliminary data.</text>
</comment>
<dbReference type="Gene3D" id="1.10.132.20">
    <property type="entry name" value="Ribosome-recycling factor"/>
    <property type="match status" value="1"/>
</dbReference>
<keyword evidence="5" id="KW-0963">Cytoplasm</keyword>
<dbReference type="GO" id="GO:0005737">
    <property type="term" value="C:cytoplasm"/>
    <property type="evidence" value="ECO:0007669"/>
    <property type="project" value="UniProtKB-SubCell"/>
</dbReference>
<dbReference type="Gene3D" id="3.30.1360.40">
    <property type="match status" value="1"/>
</dbReference>
<dbReference type="PANTHER" id="PTHR20982:SF3">
    <property type="entry name" value="MITOCHONDRIAL RIBOSOME RECYCLING FACTOR PSEUDO 1"/>
    <property type="match status" value="1"/>
</dbReference>
<comment type="subcellular location">
    <subcellularLocation>
        <location evidence="2">Cytoplasm</location>
    </subcellularLocation>
</comment>
<feature type="domain" description="Ribosome recycling factor" evidence="8">
    <location>
        <begin position="87"/>
        <end position="248"/>
    </location>
</feature>
<dbReference type="PANTHER" id="PTHR20982">
    <property type="entry name" value="RIBOSOME RECYCLING FACTOR"/>
    <property type="match status" value="1"/>
</dbReference>
<reference evidence="9" key="2">
    <citation type="submission" date="2020-11" db="EMBL/GenBank/DDBJ databases">
        <authorList>
            <person name="Cecchin M."/>
            <person name="Marcolungo L."/>
            <person name="Rossato M."/>
            <person name="Girolomoni L."/>
            <person name="Cosentino E."/>
            <person name="Cuine S."/>
            <person name="Li-Beisson Y."/>
            <person name="Delledonne M."/>
            <person name="Ballottari M."/>
        </authorList>
    </citation>
    <scope>NUCLEOTIDE SEQUENCE</scope>
    <source>
        <strain evidence="9">211/11P</strain>
        <tissue evidence="9">Whole cell</tissue>
    </source>
</reference>
<dbReference type="InterPro" id="IPR023584">
    <property type="entry name" value="Ribosome_recyc_fac_dom"/>
</dbReference>
<dbReference type="NCBIfam" id="TIGR00496">
    <property type="entry name" value="frr"/>
    <property type="match status" value="1"/>
</dbReference>
<dbReference type="EMBL" id="SIDB01000008">
    <property type="protein sequence ID" value="KAI3429404.1"/>
    <property type="molecule type" value="Genomic_DNA"/>
</dbReference>
<comment type="similarity">
    <text evidence="3">Belongs to the RRF family.</text>
</comment>
<evidence type="ECO:0000256" key="1">
    <source>
        <dbReference type="ARBA" id="ARBA00002952"/>
    </source>
</evidence>
<dbReference type="Pfam" id="PF01765">
    <property type="entry name" value="RRF"/>
    <property type="match status" value="1"/>
</dbReference>
<dbReference type="InterPro" id="IPR036191">
    <property type="entry name" value="RRF_sf"/>
</dbReference>
<keyword evidence="10" id="KW-1185">Reference proteome</keyword>
<evidence type="ECO:0000256" key="5">
    <source>
        <dbReference type="ARBA" id="ARBA00022490"/>
    </source>
</evidence>
<evidence type="ECO:0000256" key="2">
    <source>
        <dbReference type="ARBA" id="ARBA00004496"/>
    </source>
</evidence>
<protein>
    <recommendedName>
        <fullName evidence="4">Ribosome-recycling factor, chloroplastic</fullName>
    </recommendedName>
    <alternativeName>
        <fullName evidence="7">Ribosome-releasing factor, chloroplastic</fullName>
    </alternativeName>
</protein>
<gene>
    <name evidence="9" type="ORF">D9Q98_005499</name>
</gene>
<evidence type="ECO:0000256" key="4">
    <source>
        <dbReference type="ARBA" id="ARBA00014063"/>
    </source>
</evidence>
<proteinExistence type="inferred from homology"/>
<dbReference type="SUPFAM" id="SSF55194">
    <property type="entry name" value="Ribosome recycling factor, RRF"/>
    <property type="match status" value="1"/>
</dbReference>